<accession>A0A9P6KXZ0</accession>
<dbReference type="Proteomes" id="UP000740883">
    <property type="component" value="Unassembled WGS sequence"/>
</dbReference>
<dbReference type="EMBL" id="SBJO01000329">
    <property type="protein sequence ID" value="KAF9761474.1"/>
    <property type="molecule type" value="Genomic_DNA"/>
</dbReference>
<evidence type="ECO:0000313" key="1">
    <source>
        <dbReference type="EMBL" id="KAF9761474.1"/>
    </source>
</evidence>
<proteinExistence type="predicted"/>
<evidence type="ECO:0000313" key="2">
    <source>
        <dbReference type="Proteomes" id="UP000740883"/>
    </source>
</evidence>
<protein>
    <recommendedName>
        <fullName evidence="3">Reverse transcriptase</fullName>
    </recommendedName>
</protein>
<sequence length="120" mass="13969">MSLYKLNNKTLYKKLYKGLSNENVSIKDSSIWLKYGNIPAIREGDALCFLQDKNIFLGEPKRCPHCGEAYKTVDHLAYKCEKMLGTDYTRRHNEVLKCIHLLMCNKYGIKSTKKLRNHLV</sequence>
<dbReference type="OrthoDB" id="2192395at2759"/>
<name>A0A9P6KXZ0_9MICR</name>
<gene>
    <name evidence="1" type="ORF">NGRA_2622</name>
</gene>
<evidence type="ECO:0008006" key="3">
    <source>
        <dbReference type="Google" id="ProtNLM"/>
    </source>
</evidence>
<reference evidence="1 2" key="1">
    <citation type="journal article" date="2020" name="Genome Biol. Evol.">
        <title>Comparative genomics of strictly vertically transmitted, feminizing microsporidia endosymbionts of amphipod crustaceans.</title>
        <authorList>
            <person name="Cormier A."/>
            <person name="Chebbi M.A."/>
            <person name="Giraud I."/>
            <person name="Wattier R."/>
            <person name="Teixeira M."/>
            <person name="Gilbert C."/>
            <person name="Rigaud T."/>
            <person name="Cordaux R."/>
        </authorList>
    </citation>
    <scope>NUCLEOTIDE SEQUENCE [LARGE SCALE GENOMIC DNA]</scope>
    <source>
        <strain evidence="1 2">Ou3-Ou53</strain>
    </source>
</reference>
<comment type="caution">
    <text evidence="1">The sequence shown here is derived from an EMBL/GenBank/DDBJ whole genome shotgun (WGS) entry which is preliminary data.</text>
</comment>
<organism evidence="1 2">
    <name type="scientific">Nosema granulosis</name>
    <dbReference type="NCBI Taxonomy" id="83296"/>
    <lineage>
        <taxon>Eukaryota</taxon>
        <taxon>Fungi</taxon>
        <taxon>Fungi incertae sedis</taxon>
        <taxon>Microsporidia</taxon>
        <taxon>Nosematidae</taxon>
        <taxon>Nosema</taxon>
    </lineage>
</organism>
<dbReference type="AlphaFoldDB" id="A0A9P6KXZ0"/>
<keyword evidence="2" id="KW-1185">Reference proteome</keyword>